<evidence type="ECO:0000313" key="4">
    <source>
        <dbReference type="EMBL" id="MBW9053728.1"/>
    </source>
</evidence>
<dbReference type="NCBIfam" id="NF033542">
    <property type="entry name" value="transpos_IS110"/>
    <property type="match status" value="1"/>
</dbReference>
<dbReference type="Pfam" id="PF01548">
    <property type="entry name" value="DEDD_Tnp_IS110"/>
    <property type="match status" value="1"/>
</dbReference>
<keyword evidence="1" id="KW-0175">Coiled coil</keyword>
<evidence type="ECO:0000259" key="2">
    <source>
        <dbReference type="Pfam" id="PF01548"/>
    </source>
</evidence>
<dbReference type="Pfam" id="PF02371">
    <property type="entry name" value="Transposase_20"/>
    <property type="match status" value="1"/>
</dbReference>
<protein>
    <submittedName>
        <fullName evidence="4">IS110 family transposase</fullName>
    </submittedName>
</protein>
<feature type="coiled-coil region" evidence="1">
    <location>
        <begin position="149"/>
        <end position="180"/>
    </location>
</feature>
<dbReference type="InterPro" id="IPR003346">
    <property type="entry name" value="Transposase_20"/>
</dbReference>
<dbReference type="PANTHER" id="PTHR33055">
    <property type="entry name" value="TRANSPOSASE FOR INSERTION SEQUENCE ELEMENT IS1111A"/>
    <property type="match status" value="1"/>
</dbReference>
<comment type="caution">
    <text evidence="4">The sequence shown here is derived from an EMBL/GenBank/DDBJ whole genome shotgun (WGS) entry which is preliminary data.</text>
</comment>
<name>A0ABS7GWL9_9HYPH</name>
<evidence type="ECO:0000256" key="1">
    <source>
        <dbReference type="SAM" id="Coils"/>
    </source>
</evidence>
<evidence type="ECO:0000259" key="3">
    <source>
        <dbReference type="Pfam" id="PF02371"/>
    </source>
</evidence>
<sequence length="309" mass="33364">METIVGIDVSKDRLDVAVLPQGEAFAVGNDDTGIGELIGRLKTIGADAIALEATGGFETQAVAGLSSAGLAVLVVNPAQVRAYAHAIGRRAKTDPIDAALIAAFVLATKPEIRPLRDAETQALSELVARRRQIVQMIVAEENRLRMVLAKQAQKSIKRLLAALRRELESLDADLDDHIRKSPIWRVRETLLVSVPGVGPTTARTLLAELPELGSLDRRQIASLAGLAPWTRRSGKWKGKSFIGGGRSKVRAALFMAALVASRHNPSLKAFRDRLVAAGKPRIVAIVATMRKLLTILNAIIRDNKPWQNA</sequence>
<dbReference type="Proteomes" id="UP000717752">
    <property type="component" value="Unassembled WGS sequence"/>
</dbReference>
<organism evidence="4 5">
    <name type="scientific">Rhizobium mesosinicum</name>
    <dbReference type="NCBI Taxonomy" id="335017"/>
    <lineage>
        <taxon>Bacteria</taxon>
        <taxon>Pseudomonadati</taxon>
        <taxon>Pseudomonadota</taxon>
        <taxon>Alphaproteobacteria</taxon>
        <taxon>Hyphomicrobiales</taxon>
        <taxon>Rhizobiaceae</taxon>
        <taxon>Rhizobium/Agrobacterium group</taxon>
        <taxon>Rhizobium</taxon>
    </lineage>
</organism>
<dbReference type="EMBL" id="JAEUAK010000005">
    <property type="protein sequence ID" value="MBW9053728.1"/>
    <property type="molecule type" value="Genomic_DNA"/>
</dbReference>
<dbReference type="InterPro" id="IPR047650">
    <property type="entry name" value="Transpos_IS110"/>
</dbReference>
<reference evidence="4 5" key="1">
    <citation type="journal article" date="2021" name="MBio">
        <title>Poor Competitiveness of Bradyrhizobium in Pigeon Pea Root Colonization in Indian Soils.</title>
        <authorList>
            <person name="Chalasani D."/>
            <person name="Basu A."/>
            <person name="Pullabhotla S.V.S.R.N."/>
            <person name="Jorrin B."/>
            <person name="Neal A.L."/>
            <person name="Poole P.S."/>
            <person name="Podile A.R."/>
            <person name="Tkacz A."/>
        </authorList>
    </citation>
    <scope>NUCLEOTIDE SEQUENCE [LARGE SCALE GENOMIC DNA]</scope>
    <source>
        <strain evidence="4 5">HU56</strain>
    </source>
</reference>
<evidence type="ECO:0000313" key="5">
    <source>
        <dbReference type="Proteomes" id="UP000717752"/>
    </source>
</evidence>
<feature type="domain" description="Transposase IS110-like N-terminal" evidence="2">
    <location>
        <begin position="5"/>
        <end position="149"/>
    </location>
</feature>
<feature type="domain" description="Transposase IS116/IS110/IS902 C-terminal" evidence="3">
    <location>
        <begin position="189"/>
        <end position="270"/>
    </location>
</feature>
<dbReference type="InterPro" id="IPR002525">
    <property type="entry name" value="Transp_IS110-like_N"/>
</dbReference>
<gene>
    <name evidence="4" type="ORF">JNB85_15045</name>
</gene>
<dbReference type="RefSeq" id="WP_220335127.1">
    <property type="nucleotide sequence ID" value="NZ_JAEUAK010000005.1"/>
</dbReference>
<dbReference type="PANTHER" id="PTHR33055:SF13">
    <property type="entry name" value="TRANSPOSASE"/>
    <property type="match status" value="1"/>
</dbReference>
<accession>A0ABS7GWL9</accession>
<keyword evidence="5" id="KW-1185">Reference proteome</keyword>
<proteinExistence type="predicted"/>